<comment type="caution">
    <text evidence="1">The sequence shown here is derived from an EMBL/GenBank/DDBJ whole genome shotgun (WGS) entry which is preliminary data.</text>
</comment>
<dbReference type="Proteomes" id="UP000028547">
    <property type="component" value="Unassembled WGS sequence"/>
</dbReference>
<dbReference type="RefSeq" id="WP_043413557.1">
    <property type="nucleotide sequence ID" value="NZ_JPMI01000394.1"/>
</dbReference>
<name>A0A084SF27_9BACT</name>
<evidence type="ECO:0000313" key="2">
    <source>
        <dbReference type="Proteomes" id="UP000028547"/>
    </source>
</evidence>
<proteinExistence type="predicted"/>
<dbReference type="EMBL" id="JPMI01000394">
    <property type="protein sequence ID" value="KFA87062.1"/>
    <property type="molecule type" value="Genomic_DNA"/>
</dbReference>
<sequence length="243" mass="27614">MTENMKGLLLDDRWAPVTSEMGFLEAGAEHAARAFAAWQAGLFVSRGISVEVRSVSGGFLEQALSSLLPLTDAERRRYLFIPTRSPWTAYVDNGWRGTDVFSPVSYMAEVLGCRGLRVVAVPNTLRKDKGRYGAVMLDVYGPHRTAWLNYVRALGVSNDGGRWVFDQSGEPFPFEKLEQYQARRVRDRFTFDMLKDYLRHLGLSPFEEDFYLPRGAPAWLVERKGPVLPNHKEYTLAQVRADF</sequence>
<gene>
    <name evidence="1" type="ORF">Q664_50195</name>
</gene>
<reference evidence="1 2" key="1">
    <citation type="submission" date="2014-07" db="EMBL/GenBank/DDBJ databases">
        <title>Draft Genome Sequence of Gephyronic Acid Producer, Cystobacter violaceus Strain Cb vi76.</title>
        <authorList>
            <person name="Stevens D.C."/>
            <person name="Young J."/>
            <person name="Carmichael R."/>
            <person name="Tan J."/>
            <person name="Taylor R.E."/>
        </authorList>
    </citation>
    <scope>NUCLEOTIDE SEQUENCE [LARGE SCALE GENOMIC DNA]</scope>
    <source>
        <strain evidence="1 2">Cb vi76</strain>
    </source>
</reference>
<accession>A0A084SF27</accession>
<protein>
    <submittedName>
        <fullName evidence="1">Uncharacterized protein</fullName>
    </submittedName>
</protein>
<organism evidence="1 2">
    <name type="scientific">Archangium violaceum Cb vi76</name>
    <dbReference type="NCBI Taxonomy" id="1406225"/>
    <lineage>
        <taxon>Bacteria</taxon>
        <taxon>Pseudomonadati</taxon>
        <taxon>Myxococcota</taxon>
        <taxon>Myxococcia</taxon>
        <taxon>Myxococcales</taxon>
        <taxon>Cystobacterineae</taxon>
        <taxon>Archangiaceae</taxon>
        <taxon>Archangium</taxon>
    </lineage>
</organism>
<evidence type="ECO:0000313" key="1">
    <source>
        <dbReference type="EMBL" id="KFA87062.1"/>
    </source>
</evidence>
<dbReference type="AlphaFoldDB" id="A0A084SF27"/>